<dbReference type="OrthoDB" id="2633250at2"/>
<evidence type="ECO:0000313" key="6">
    <source>
        <dbReference type="Proteomes" id="UP000036867"/>
    </source>
</evidence>
<dbReference type="AlphaFoldDB" id="A0A0M0LNU4"/>
<dbReference type="Gene3D" id="2.120.10.30">
    <property type="entry name" value="TolB, C-terminal domain"/>
    <property type="match status" value="1"/>
</dbReference>
<keyword evidence="3" id="KW-0479">Metal-binding</keyword>
<protein>
    <submittedName>
        <fullName evidence="5">SMP-30/gluconolaconase/LRE domain protein</fullName>
    </submittedName>
</protein>
<dbReference type="InterPro" id="IPR013658">
    <property type="entry name" value="SGL"/>
</dbReference>
<feature type="binding site" evidence="3">
    <location>
        <position position="148"/>
    </location>
    <ligand>
        <name>a divalent metal cation</name>
        <dbReference type="ChEBI" id="CHEBI:60240"/>
    </ligand>
</feature>
<dbReference type="SUPFAM" id="SSF63829">
    <property type="entry name" value="Calcium-dependent phosphotriesterase"/>
    <property type="match status" value="1"/>
</dbReference>
<evidence type="ECO:0000259" key="4">
    <source>
        <dbReference type="Pfam" id="PF08450"/>
    </source>
</evidence>
<dbReference type="EMBL" id="LILB01000001">
    <property type="protein sequence ID" value="KOO52383.1"/>
    <property type="molecule type" value="Genomic_DNA"/>
</dbReference>
<evidence type="ECO:0000313" key="5">
    <source>
        <dbReference type="EMBL" id="KOO52383.1"/>
    </source>
</evidence>
<dbReference type="PANTHER" id="PTHR10907">
    <property type="entry name" value="REGUCALCIN"/>
    <property type="match status" value="1"/>
</dbReference>
<dbReference type="RefSeq" id="WP_053416550.1">
    <property type="nucleotide sequence ID" value="NZ_LILB01000001.1"/>
</dbReference>
<dbReference type="PRINTS" id="PR01790">
    <property type="entry name" value="SMP30FAMILY"/>
</dbReference>
<dbReference type="STRING" id="263475.AMD00_08295"/>
<comment type="caution">
    <text evidence="5">The sequence shown here is derived from an EMBL/GenBank/DDBJ whole genome shotgun (WGS) entry which is preliminary data.</text>
</comment>
<organism evidence="5 6">
    <name type="scientific">Viridibacillus arvi</name>
    <dbReference type="NCBI Taxonomy" id="263475"/>
    <lineage>
        <taxon>Bacteria</taxon>
        <taxon>Bacillati</taxon>
        <taxon>Bacillota</taxon>
        <taxon>Bacilli</taxon>
        <taxon>Bacillales</taxon>
        <taxon>Caryophanaceae</taxon>
        <taxon>Viridibacillus</taxon>
    </lineage>
</organism>
<dbReference type="InterPro" id="IPR005511">
    <property type="entry name" value="SMP-30"/>
</dbReference>
<feature type="binding site" evidence="3">
    <location>
        <position position="120"/>
    </location>
    <ligand>
        <name>substrate</name>
    </ligand>
</feature>
<comment type="cofactor">
    <cofactor evidence="3">
        <name>Zn(2+)</name>
        <dbReference type="ChEBI" id="CHEBI:29105"/>
    </cofactor>
    <text evidence="3">Binds 1 divalent metal cation per subunit.</text>
</comment>
<feature type="binding site" evidence="3">
    <location>
        <position position="102"/>
    </location>
    <ligand>
        <name>substrate</name>
    </ligand>
</feature>
<reference evidence="6" key="1">
    <citation type="submission" date="2015-08" db="EMBL/GenBank/DDBJ databases">
        <title>Fjat-10028 dsm 16317.</title>
        <authorList>
            <person name="Liu B."/>
            <person name="Wang J."/>
            <person name="Zhu Y."/>
            <person name="Liu G."/>
            <person name="Chen Q."/>
            <person name="Chen Z."/>
            <person name="Lan J."/>
            <person name="Che J."/>
            <person name="Ge C."/>
            <person name="Shi H."/>
            <person name="Pan Z."/>
            <person name="Liu X."/>
        </authorList>
    </citation>
    <scope>NUCLEOTIDE SEQUENCE [LARGE SCALE GENOMIC DNA]</scope>
    <source>
        <strain evidence="6">DSM 16317</strain>
    </source>
</reference>
<dbReference type="Pfam" id="PF08450">
    <property type="entry name" value="SGL"/>
    <property type="match status" value="1"/>
</dbReference>
<feature type="domain" description="SMP-30/Gluconolactonase/LRE-like region" evidence="4">
    <location>
        <begin position="15"/>
        <end position="258"/>
    </location>
</feature>
<dbReference type="PATRIC" id="fig|263475.3.peg.2117"/>
<dbReference type="InterPro" id="IPR011042">
    <property type="entry name" value="6-blade_b-propeller_TolB-like"/>
</dbReference>
<evidence type="ECO:0000256" key="2">
    <source>
        <dbReference type="PIRSR" id="PIRSR605511-1"/>
    </source>
</evidence>
<dbReference type="Proteomes" id="UP000036867">
    <property type="component" value="Unassembled WGS sequence"/>
</dbReference>
<dbReference type="GO" id="GO:0004341">
    <property type="term" value="F:gluconolactonase activity"/>
    <property type="evidence" value="ECO:0007669"/>
    <property type="project" value="TreeGrafter"/>
</dbReference>
<keyword evidence="6" id="KW-1185">Reference proteome</keyword>
<feature type="binding site" evidence="3">
    <location>
        <position position="198"/>
    </location>
    <ligand>
        <name>a divalent metal cation</name>
        <dbReference type="ChEBI" id="CHEBI:60240"/>
    </ligand>
</feature>
<keyword evidence="3" id="KW-0862">Zinc</keyword>
<dbReference type="GO" id="GO:0019853">
    <property type="term" value="P:L-ascorbic acid biosynthetic process"/>
    <property type="evidence" value="ECO:0007669"/>
    <property type="project" value="TreeGrafter"/>
</dbReference>
<dbReference type="GO" id="GO:0005509">
    <property type="term" value="F:calcium ion binding"/>
    <property type="evidence" value="ECO:0007669"/>
    <property type="project" value="TreeGrafter"/>
</dbReference>
<feature type="binding site" evidence="3">
    <location>
        <position position="100"/>
    </location>
    <ligand>
        <name>substrate</name>
    </ligand>
</feature>
<dbReference type="GeneID" id="301136104"/>
<evidence type="ECO:0000256" key="1">
    <source>
        <dbReference type="ARBA" id="ARBA00008853"/>
    </source>
</evidence>
<evidence type="ECO:0000256" key="3">
    <source>
        <dbReference type="PIRSR" id="PIRSR605511-2"/>
    </source>
</evidence>
<accession>A0A0M0LNU4</accession>
<comment type="similarity">
    <text evidence="1">Belongs to the SMP-30/CGR1 family.</text>
</comment>
<gene>
    <name evidence="5" type="ORF">AMD00_08295</name>
</gene>
<feature type="active site" description="Proton donor/acceptor" evidence="2">
    <location>
        <position position="198"/>
    </location>
</feature>
<dbReference type="PANTHER" id="PTHR10907:SF47">
    <property type="entry name" value="REGUCALCIN"/>
    <property type="match status" value="1"/>
</dbReference>
<proteinExistence type="inferred from homology"/>
<sequence>MENKAMLVLDSQSALGEGPHWDHKKKILYWVDIIGAKLHIHDPEKNDNHTIQFDQFISAVVPEQPGQLILAMQHGLYRYNIALNRLTKICNPEEDKVSNRFNDGKCDSKGSFWAGTMDLDGKKDCGSLYRFDTDGRITKVLSPVSISNGIAWSPDKKFMYFIDTPTNKVSTYNYEETTGNISYHGTGAEIPVEMGSPDGMTIDAEGMIWVAHWGGAMVSRWDPYSSKLLDTIQIAAKNVTSCTFGGENLDELFITTARDGLNEDDLAAYPQSGGLFKVKTSVKGLPANHYGSQ</sequence>
<feature type="binding site" evidence="3">
    <location>
        <position position="17"/>
    </location>
    <ligand>
        <name>a divalent metal cation</name>
        <dbReference type="ChEBI" id="CHEBI:60240"/>
    </ligand>
</feature>
<name>A0A0M0LNU4_9BACL</name>